<dbReference type="InterPro" id="IPR050316">
    <property type="entry name" value="Tyrosinase/Hemocyanin"/>
</dbReference>
<keyword evidence="5" id="KW-0883">Thioether bond</keyword>
<dbReference type="Pfam" id="PF00264">
    <property type="entry name" value="Tyrosinase"/>
    <property type="match status" value="1"/>
</dbReference>
<reference evidence="14 15" key="1">
    <citation type="submission" date="2018-10" db="EMBL/GenBank/DDBJ databases">
        <title>A high-quality apple genome assembly.</title>
        <authorList>
            <person name="Hu J."/>
        </authorList>
    </citation>
    <scope>NUCLEOTIDE SEQUENCE [LARGE SCALE GENOMIC DNA]</scope>
    <source>
        <strain evidence="15">cv. HFTH1</strain>
        <tissue evidence="14">Young leaf</tissue>
    </source>
</reference>
<dbReference type="Pfam" id="PF12143">
    <property type="entry name" value="PPO1_KFDV"/>
    <property type="match status" value="1"/>
</dbReference>
<dbReference type="PRINTS" id="PR00092">
    <property type="entry name" value="TYROSINASE"/>
</dbReference>
<dbReference type="PROSITE" id="PS00497">
    <property type="entry name" value="TYROSINASE_1"/>
    <property type="match status" value="1"/>
</dbReference>
<feature type="region of interest" description="Disordered" evidence="11">
    <location>
        <begin position="145"/>
        <end position="173"/>
    </location>
</feature>
<feature type="domain" description="Tyrosinase copper-binding" evidence="12">
    <location>
        <begin position="307"/>
        <end position="324"/>
    </location>
</feature>
<evidence type="ECO:0000259" key="12">
    <source>
        <dbReference type="PROSITE" id="PS00497"/>
    </source>
</evidence>
<organism evidence="14 15">
    <name type="scientific">Malus domestica</name>
    <name type="common">Apple</name>
    <name type="synonym">Pyrus malus</name>
    <dbReference type="NCBI Taxonomy" id="3750"/>
    <lineage>
        <taxon>Eukaryota</taxon>
        <taxon>Viridiplantae</taxon>
        <taxon>Streptophyta</taxon>
        <taxon>Embryophyta</taxon>
        <taxon>Tracheophyta</taxon>
        <taxon>Spermatophyta</taxon>
        <taxon>Magnoliopsida</taxon>
        <taxon>eudicotyledons</taxon>
        <taxon>Gunneridae</taxon>
        <taxon>Pentapetalae</taxon>
        <taxon>rosids</taxon>
        <taxon>fabids</taxon>
        <taxon>Rosales</taxon>
        <taxon>Rosaceae</taxon>
        <taxon>Amygdaloideae</taxon>
        <taxon>Maleae</taxon>
        <taxon>Malus</taxon>
    </lineage>
</organism>
<evidence type="ECO:0000256" key="4">
    <source>
        <dbReference type="ARBA" id="ARBA00022723"/>
    </source>
</evidence>
<keyword evidence="4" id="KW-0479">Metal-binding</keyword>
<dbReference type="InterPro" id="IPR022740">
    <property type="entry name" value="Polyphenol_oxidase_C"/>
</dbReference>
<keyword evidence="8" id="KW-0186">Copper</keyword>
<feature type="compositionally biased region" description="Basic and acidic residues" evidence="11">
    <location>
        <begin position="162"/>
        <end position="173"/>
    </location>
</feature>
<keyword evidence="10" id="KW-1015">Disulfide bond</keyword>
<dbReference type="PANTHER" id="PTHR11474:SF95">
    <property type="entry name" value="POLYPHENOL OXIDASE, CHLOROPLASTIC-LIKE"/>
    <property type="match status" value="1"/>
</dbReference>
<dbReference type="EMBL" id="RDQH01000336">
    <property type="protein sequence ID" value="RXH86124.1"/>
    <property type="molecule type" value="Genomic_DNA"/>
</dbReference>
<dbReference type="Gene3D" id="1.10.1280.10">
    <property type="entry name" value="Di-copper center containing domain from catechol oxidase"/>
    <property type="match status" value="1"/>
</dbReference>
<dbReference type="GO" id="GO:0004097">
    <property type="term" value="F:catechol oxidase activity"/>
    <property type="evidence" value="ECO:0007669"/>
    <property type="project" value="InterPro"/>
</dbReference>
<comment type="caution">
    <text evidence="14">The sequence shown here is derived from an EMBL/GenBank/DDBJ whole genome shotgun (WGS) entry which is preliminary data.</text>
</comment>
<protein>
    <recommendedName>
        <fullName evidence="12 13">Tyrosinase copper-binding domain-containing protein</fullName>
    </recommendedName>
</protein>
<dbReference type="InterPro" id="IPR002227">
    <property type="entry name" value="Tyrosinase_Cu-bd"/>
</dbReference>
<dbReference type="InterPro" id="IPR022739">
    <property type="entry name" value="Polyphenol_oxidase_cen"/>
</dbReference>
<dbReference type="Proteomes" id="UP000290289">
    <property type="component" value="Chromosome 10"/>
</dbReference>
<proteinExistence type="inferred from homology"/>
<evidence type="ECO:0000256" key="2">
    <source>
        <dbReference type="ARBA" id="ARBA00004456"/>
    </source>
</evidence>
<evidence type="ECO:0000259" key="13">
    <source>
        <dbReference type="PROSITE" id="PS00498"/>
    </source>
</evidence>
<accession>A0A498IVH3</accession>
<dbReference type="STRING" id="3750.A0A498IVH3"/>
<dbReference type="InterPro" id="IPR008922">
    <property type="entry name" value="Di-copper_centre_dom_sf"/>
</dbReference>
<feature type="compositionally biased region" description="Polar residues" evidence="11">
    <location>
        <begin position="145"/>
        <end position="161"/>
    </location>
</feature>
<feature type="compositionally biased region" description="Polar residues" evidence="11">
    <location>
        <begin position="49"/>
        <end position="64"/>
    </location>
</feature>
<feature type="compositionally biased region" description="Basic and acidic residues" evidence="11">
    <location>
        <begin position="65"/>
        <end position="76"/>
    </location>
</feature>
<evidence type="ECO:0000256" key="6">
    <source>
        <dbReference type="ARBA" id="ARBA00022946"/>
    </source>
</evidence>
<dbReference type="FunFam" id="1.10.1280.10:FF:000007">
    <property type="entry name" value="Polyphenol oxidase, chloroplastic"/>
    <property type="match status" value="1"/>
</dbReference>
<dbReference type="SUPFAM" id="SSF48056">
    <property type="entry name" value="Di-copper centre-containing domain"/>
    <property type="match status" value="1"/>
</dbReference>
<evidence type="ECO:0000313" key="15">
    <source>
        <dbReference type="Proteomes" id="UP000290289"/>
    </source>
</evidence>
<gene>
    <name evidence="14" type="ORF">DVH24_017177</name>
</gene>
<dbReference type="AlphaFoldDB" id="A0A498IVH3"/>
<evidence type="ECO:0000256" key="9">
    <source>
        <dbReference type="ARBA" id="ARBA00023078"/>
    </source>
</evidence>
<feature type="domain" description="Tyrosinase copper-binding" evidence="13">
    <location>
        <begin position="465"/>
        <end position="476"/>
    </location>
</feature>
<feature type="region of interest" description="Disordered" evidence="11">
    <location>
        <begin position="49"/>
        <end position="76"/>
    </location>
</feature>
<evidence type="ECO:0000256" key="11">
    <source>
        <dbReference type="SAM" id="MobiDB-lite"/>
    </source>
</evidence>
<evidence type="ECO:0000313" key="14">
    <source>
        <dbReference type="EMBL" id="RXH86124.1"/>
    </source>
</evidence>
<comment type="cofactor">
    <cofactor evidence="1">
        <name>Cu(2+)</name>
        <dbReference type="ChEBI" id="CHEBI:29036"/>
    </cofactor>
</comment>
<comment type="similarity">
    <text evidence="3">Belongs to the tyrosinase family.</text>
</comment>
<dbReference type="GO" id="GO:0046872">
    <property type="term" value="F:metal ion binding"/>
    <property type="evidence" value="ECO:0007669"/>
    <property type="project" value="UniProtKB-KW"/>
</dbReference>
<evidence type="ECO:0000256" key="8">
    <source>
        <dbReference type="ARBA" id="ARBA00023008"/>
    </source>
</evidence>
<dbReference type="GO" id="GO:0009543">
    <property type="term" value="C:chloroplast thylakoid lumen"/>
    <property type="evidence" value="ECO:0007669"/>
    <property type="project" value="UniProtKB-SubCell"/>
</dbReference>
<keyword evidence="15" id="KW-1185">Reference proteome</keyword>
<dbReference type="PANTHER" id="PTHR11474">
    <property type="entry name" value="TYROSINASE FAMILY MEMBER"/>
    <property type="match status" value="1"/>
</dbReference>
<comment type="subcellular location">
    <subcellularLocation>
        <location evidence="2">Plastid</location>
        <location evidence="2">Chloroplast thylakoid lumen</location>
    </subcellularLocation>
</comment>
<keyword evidence="7" id="KW-0560">Oxidoreductase</keyword>
<sequence>MASMSAPLVTSATSIIPATSLSPFSQKYHRISSFGNPRHSNLQAVSCKATNNSSDQNKNPSTSSNDHDHENPSPVNLDRRNVLIVLGSLYGGVAVTMASISAPLVTSATSIIPTTSLSPFSQKYHRISSFGNPRHSNLQAVSCKATNNSSDQNKNPSTSSNNHDHENPSPVNLDRRNVLIGLGSLYGGVAGLGSDPFAVAKPVLPPDLAKCGPADFPSGAVPTNCCPPTSQKIVDFKFPSPTKLRVRPAAHTVDKAYIEKYSKAIELMKALPDDDPRSFTQQADLHCAYCDGAYDQVGFPNLELQIHQCWLFFPFHRYYLYFYERILAKLIDDPTFALPFWNWDAPAGMQLPALFANPDSPLYDELRAASHQPPTLIDLDFNGTDETMSKDAQIDANLKIMYRQMVSNSKKPLLFFGSPYRAGTEPDPGGGSIETTPHGPVHLWTGDNTQPNFEDMGNFYSAGRDPIFFSHHSNIDRMWNIWKSIGTKNKDINDKDWLDTGFLFYDENAELVRVTVRDTLDNKKLGYTYEDVEIPWLKSRPTPRRTKLARKAKAAGVAKAAETASSGKVVAGKDFPINLETKISTVVSRPKPKKRSKKEKEDEEEILVIQGIELDKDVAVKFDVYVNDVDDEDAAPSGPDKSEFAGSFVSVPHKQKEKSKSCLRLGLTDLLEDLGAEDDDSVVVTLVPRYGAQAVKIGSIKIEFLA</sequence>
<evidence type="ECO:0000256" key="3">
    <source>
        <dbReference type="ARBA" id="ARBA00009928"/>
    </source>
</evidence>
<evidence type="ECO:0000256" key="7">
    <source>
        <dbReference type="ARBA" id="ARBA00023002"/>
    </source>
</evidence>
<dbReference type="Pfam" id="PF12142">
    <property type="entry name" value="PPO1_DWL"/>
    <property type="match status" value="1"/>
</dbReference>
<name>A0A498IVH3_MALDO</name>
<dbReference type="PROSITE" id="PS00498">
    <property type="entry name" value="TYROSINASE_2"/>
    <property type="match status" value="1"/>
</dbReference>
<keyword evidence="6" id="KW-0809">Transit peptide</keyword>
<keyword evidence="9" id="KW-0793">Thylakoid</keyword>
<evidence type="ECO:0000256" key="1">
    <source>
        <dbReference type="ARBA" id="ARBA00001973"/>
    </source>
</evidence>
<evidence type="ECO:0000256" key="5">
    <source>
        <dbReference type="ARBA" id="ARBA00022784"/>
    </source>
</evidence>
<evidence type="ECO:0000256" key="10">
    <source>
        <dbReference type="ARBA" id="ARBA00023157"/>
    </source>
</evidence>